<evidence type="ECO:0000313" key="1">
    <source>
        <dbReference type="EMBL" id="SEL92607.1"/>
    </source>
</evidence>
<keyword evidence="2" id="KW-1185">Reference proteome</keyword>
<proteinExistence type="predicted"/>
<dbReference type="AlphaFoldDB" id="A0A1H7U8J9"/>
<sequence>MPIKPENRGRYPANWGEIRARILARAGNCCEQCRVANGDLIVRGIDKDAGTFQRFEGDGEVYAADDGRLLGRCRASEYCGNRWTRVVLTIAHLDHVPEHCDDGNLKALCQRCHLAYDAEHHAATARETRRSRKAIGDLFAGPLETGEAG</sequence>
<gene>
    <name evidence="1" type="ORF">SAMN05192542_1186</name>
</gene>
<dbReference type="STRING" id="416943.SAMN05445871_2454"/>
<reference evidence="2" key="1">
    <citation type="submission" date="2016-10" db="EMBL/GenBank/DDBJ databases">
        <authorList>
            <person name="Varghese N."/>
            <person name="Submissions S."/>
        </authorList>
    </citation>
    <scope>NUCLEOTIDE SEQUENCE [LARGE SCALE GENOMIC DNA]</scope>
    <source>
        <strain evidence="2">LMG 26416</strain>
    </source>
</reference>
<dbReference type="Proteomes" id="UP000199120">
    <property type="component" value="Unassembled WGS sequence"/>
</dbReference>
<accession>A0A1H7U8J9</accession>
<protein>
    <submittedName>
        <fullName evidence="1">Uncharacterized protein</fullName>
    </submittedName>
</protein>
<dbReference type="EMBL" id="FOAJ01000018">
    <property type="protein sequence ID" value="SEL92607.1"/>
    <property type="molecule type" value="Genomic_DNA"/>
</dbReference>
<organism evidence="1 2">
    <name type="scientific">Paraburkholderia caballeronis</name>
    <dbReference type="NCBI Taxonomy" id="416943"/>
    <lineage>
        <taxon>Bacteria</taxon>
        <taxon>Pseudomonadati</taxon>
        <taxon>Pseudomonadota</taxon>
        <taxon>Betaproteobacteria</taxon>
        <taxon>Burkholderiales</taxon>
        <taxon>Burkholderiaceae</taxon>
        <taxon>Paraburkholderia</taxon>
    </lineage>
</organism>
<evidence type="ECO:0000313" key="2">
    <source>
        <dbReference type="Proteomes" id="UP000199120"/>
    </source>
</evidence>
<name>A0A1H7U8J9_9BURK</name>
<dbReference type="OrthoDB" id="7066992at2"/>
<dbReference type="RefSeq" id="WP_090545185.1">
    <property type="nucleotide sequence ID" value="NZ_FNSR01000001.1"/>
</dbReference>